<name>A0A4P9WGF3_9FUNG</name>
<keyword evidence="2" id="KW-1185">Reference proteome</keyword>
<accession>A0A4P9WGF3</accession>
<dbReference type="Proteomes" id="UP000269721">
    <property type="component" value="Unassembled WGS sequence"/>
</dbReference>
<dbReference type="AlphaFoldDB" id="A0A4P9WGF3"/>
<reference evidence="2" key="1">
    <citation type="journal article" date="2018" name="Nat. Microbiol.">
        <title>Leveraging single-cell genomics to expand the fungal tree of life.</title>
        <authorList>
            <person name="Ahrendt S.R."/>
            <person name="Quandt C.A."/>
            <person name="Ciobanu D."/>
            <person name="Clum A."/>
            <person name="Salamov A."/>
            <person name="Andreopoulos B."/>
            <person name="Cheng J.F."/>
            <person name="Woyke T."/>
            <person name="Pelin A."/>
            <person name="Henrissat B."/>
            <person name="Reynolds N.K."/>
            <person name="Benny G.L."/>
            <person name="Smith M.E."/>
            <person name="James T.Y."/>
            <person name="Grigoriev I.V."/>
        </authorList>
    </citation>
    <scope>NUCLEOTIDE SEQUENCE [LARGE SCALE GENOMIC DNA]</scope>
</reference>
<sequence length="161" mass="18292">MQHSPAELLRCRWRRVPVITQRNTLRHTLNKHRALVFAHSNKQPVTHFHAIDEHVGEKGMYTPSSTVTTQLLCDIPDTSTNHYPGSSLRCKGMPFIYMENNLGHNTSLTNRSELLAERIISDACKLLLPIAAGLDQALMYMPQALVMHALPLEMINENLKR</sequence>
<dbReference type="EMBL" id="KZ995558">
    <property type="protein sequence ID" value="RKO90438.1"/>
    <property type="molecule type" value="Genomic_DNA"/>
</dbReference>
<proteinExistence type="predicted"/>
<gene>
    <name evidence="1" type="ORF">BDK51DRAFT_44168</name>
</gene>
<evidence type="ECO:0000313" key="1">
    <source>
        <dbReference type="EMBL" id="RKO90438.1"/>
    </source>
</evidence>
<protein>
    <submittedName>
        <fullName evidence="1">Uncharacterized protein</fullName>
    </submittedName>
</protein>
<evidence type="ECO:0000313" key="2">
    <source>
        <dbReference type="Proteomes" id="UP000269721"/>
    </source>
</evidence>
<dbReference type="OrthoDB" id="2986975at2759"/>
<organism evidence="1 2">
    <name type="scientific">Blyttiomyces helicus</name>
    <dbReference type="NCBI Taxonomy" id="388810"/>
    <lineage>
        <taxon>Eukaryota</taxon>
        <taxon>Fungi</taxon>
        <taxon>Fungi incertae sedis</taxon>
        <taxon>Chytridiomycota</taxon>
        <taxon>Chytridiomycota incertae sedis</taxon>
        <taxon>Chytridiomycetes</taxon>
        <taxon>Chytridiomycetes incertae sedis</taxon>
        <taxon>Blyttiomyces</taxon>
    </lineage>
</organism>